<dbReference type="InterPro" id="IPR009057">
    <property type="entry name" value="Homeodomain-like_sf"/>
</dbReference>
<evidence type="ECO:0000256" key="1">
    <source>
        <dbReference type="ARBA" id="ARBA00022491"/>
    </source>
</evidence>
<reference evidence="7 8" key="1">
    <citation type="submission" date="2021-02" db="EMBL/GenBank/DDBJ databases">
        <title>De Novo genome assembly of isolated myxobacteria.</title>
        <authorList>
            <person name="Stevens D.C."/>
        </authorList>
    </citation>
    <scope>NUCLEOTIDE SEQUENCE [LARGE SCALE GENOMIC DNA]</scope>
    <source>
        <strain evidence="7 8">ATCC 29039</strain>
    </source>
</reference>
<keyword evidence="3 5" id="KW-0238">DNA-binding</keyword>
<protein>
    <submittedName>
        <fullName evidence="7">TetR family transcriptional regulator</fullName>
    </submittedName>
</protein>
<dbReference type="RefSeq" id="WP_207056733.1">
    <property type="nucleotide sequence ID" value="NZ_JAFIMU010000010.1"/>
</dbReference>
<dbReference type="SUPFAM" id="SSF46689">
    <property type="entry name" value="Homeodomain-like"/>
    <property type="match status" value="1"/>
</dbReference>
<keyword evidence="2" id="KW-0805">Transcription regulation</keyword>
<dbReference type="InterPro" id="IPR050109">
    <property type="entry name" value="HTH-type_TetR-like_transc_reg"/>
</dbReference>
<dbReference type="Gene3D" id="1.10.10.60">
    <property type="entry name" value="Homeodomain-like"/>
    <property type="match status" value="1"/>
</dbReference>
<evidence type="ECO:0000256" key="5">
    <source>
        <dbReference type="PROSITE-ProRule" id="PRU00335"/>
    </source>
</evidence>
<dbReference type="EMBL" id="JAFIMU010000010">
    <property type="protein sequence ID" value="MBN8232196.1"/>
    <property type="molecule type" value="Genomic_DNA"/>
</dbReference>
<dbReference type="PROSITE" id="PS50977">
    <property type="entry name" value="HTH_TETR_2"/>
    <property type="match status" value="1"/>
</dbReference>
<gene>
    <name evidence="7" type="ORF">JYK02_32245</name>
</gene>
<dbReference type="Pfam" id="PF17932">
    <property type="entry name" value="TetR_C_24"/>
    <property type="match status" value="1"/>
</dbReference>
<evidence type="ECO:0000313" key="7">
    <source>
        <dbReference type="EMBL" id="MBN8232196.1"/>
    </source>
</evidence>
<evidence type="ECO:0000313" key="8">
    <source>
        <dbReference type="Proteomes" id="UP000664052"/>
    </source>
</evidence>
<organism evidence="7 8">
    <name type="scientific">Corallococcus macrosporus</name>
    <dbReference type="NCBI Taxonomy" id="35"/>
    <lineage>
        <taxon>Bacteria</taxon>
        <taxon>Pseudomonadati</taxon>
        <taxon>Myxococcota</taxon>
        <taxon>Myxococcia</taxon>
        <taxon>Myxococcales</taxon>
        <taxon>Cystobacterineae</taxon>
        <taxon>Myxococcaceae</taxon>
        <taxon>Corallococcus</taxon>
    </lineage>
</organism>
<keyword evidence="1" id="KW-0678">Repressor</keyword>
<sequence length="235" mass="26247">MTPTGRKPDEGERYRTILETAARLICERGYEGTSMQEIAAACRMTKAGLYHHIQNKEQLLFAIMNYGMDVFEEQVLAPVQDVADPVERLRQCMRHNIHLVTSGRSKEVIIILHEHATLTGEAREYIDRRKKRYVRFLEDAFAEANRLGRLRGVVDPTVAAFSFLGMILWVYKWFKPDGRLSEEQIADGMVELLFPGAGLGAVAPAPATDDQDAPALRVVPRAAYGSASGSGEEPQ</sequence>
<dbReference type="SUPFAM" id="SSF48498">
    <property type="entry name" value="Tetracyclin repressor-like, C-terminal domain"/>
    <property type="match status" value="1"/>
</dbReference>
<evidence type="ECO:0000256" key="3">
    <source>
        <dbReference type="ARBA" id="ARBA00023125"/>
    </source>
</evidence>
<proteinExistence type="predicted"/>
<keyword evidence="4" id="KW-0804">Transcription</keyword>
<name>A0ABS3DLK2_9BACT</name>
<feature type="DNA-binding region" description="H-T-H motif" evidence="5">
    <location>
        <begin position="34"/>
        <end position="53"/>
    </location>
</feature>
<dbReference type="Pfam" id="PF00440">
    <property type="entry name" value="TetR_N"/>
    <property type="match status" value="1"/>
</dbReference>
<dbReference type="PRINTS" id="PR00455">
    <property type="entry name" value="HTHTETR"/>
</dbReference>
<evidence type="ECO:0000259" key="6">
    <source>
        <dbReference type="PROSITE" id="PS50977"/>
    </source>
</evidence>
<dbReference type="PANTHER" id="PTHR30055">
    <property type="entry name" value="HTH-TYPE TRANSCRIPTIONAL REGULATOR RUTR"/>
    <property type="match status" value="1"/>
</dbReference>
<feature type="domain" description="HTH tetR-type" evidence="6">
    <location>
        <begin position="11"/>
        <end position="71"/>
    </location>
</feature>
<dbReference type="Proteomes" id="UP000664052">
    <property type="component" value="Unassembled WGS sequence"/>
</dbReference>
<evidence type="ECO:0000256" key="2">
    <source>
        <dbReference type="ARBA" id="ARBA00023015"/>
    </source>
</evidence>
<dbReference type="InterPro" id="IPR001647">
    <property type="entry name" value="HTH_TetR"/>
</dbReference>
<evidence type="ECO:0000256" key="4">
    <source>
        <dbReference type="ARBA" id="ARBA00023163"/>
    </source>
</evidence>
<dbReference type="InterPro" id="IPR041490">
    <property type="entry name" value="KstR2_TetR_C"/>
</dbReference>
<dbReference type="PANTHER" id="PTHR30055:SF175">
    <property type="entry name" value="HTH-TYPE TRANSCRIPTIONAL REPRESSOR KSTR2"/>
    <property type="match status" value="1"/>
</dbReference>
<comment type="caution">
    <text evidence="7">The sequence shown here is derived from an EMBL/GenBank/DDBJ whole genome shotgun (WGS) entry which is preliminary data.</text>
</comment>
<accession>A0ABS3DLK2</accession>
<dbReference type="Gene3D" id="1.10.357.10">
    <property type="entry name" value="Tetracycline Repressor, domain 2"/>
    <property type="match status" value="1"/>
</dbReference>
<keyword evidence="8" id="KW-1185">Reference proteome</keyword>
<dbReference type="InterPro" id="IPR036271">
    <property type="entry name" value="Tet_transcr_reg_TetR-rel_C_sf"/>
</dbReference>